<evidence type="ECO:0000313" key="7">
    <source>
        <dbReference type="EMBL" id="TFJ81936.1"/>
    </source>
</evidence>
<dbReference type="SUPFAM" id="SSF103506">
    <property type="entry name" value="Mitochondrial carrier"/>
    <property type="match status" value="1"/>
</dbReference>
<proteinExistence type="inferred from homology"/>
<feature type="region of interest" description="Disordered" evidence="6">
    <location>
        <begin position="36"/>
        <end position="67"/>
    </location>
</feature>
<evidence type="ECO:0000256" key="6">
    <source>
        <dbReference type="SAM" id="MobiDB-lite"/>
    </source>
</evidence>
<comment type="caution">
    <text evidence="7">The sequence shown here is derived from an EMBL/GenBank/DDBJ whole genome shotgun (WGS) entry which is preliminary data.</text>
</comment>
<keyword evidence="3 4" id="KW-0472">Membrane</keyword>
<evidence type="ECO:0000313" key="8">
    <source>
        <dbReference type="Proteomes" id="UP000355283"/>
    </source>
</evidence>
<dbReference type="InterPro" id="IPR023395">
    <property type="entry name" value="MCP_dom_sf"/>
</dbReference>
<dbReference type="PROSITE" id="PS50920">
    <property type="entry name" value="SOLCAR"/>
    <property type="match status" value="1"/>
</dbReference>
<comment type="subcellular location">
    <subcellularLocation>
        <location evidence="1">Membrane</location>
        <topology evidence="1">Multi-pass membrane protein</topology>
    </subcellularLocation>
</comment>
<dbReference type="OrthoDB" id="409948at2759"/>
<evidence type="ECO:0000256" key="5">
    <source>
        <dbReference type="RuleBase" id="RU000488"/>
    </source>
</evidence>
<dbReference type="EMBL" id="SDOX01000121">
    <property type="protein sequence ID" value="TFJ81936.1"/>
    <property type="molecule type" value="Genomic_DNA"/>
</dbReference>
<dbReference type="GO" id="GO:0016020">
    <property type="term" value="C:membrane"/>
    <property type="evidence" value="ECO:0007669"/>
    <property type="project" value="UniProtKB-SubCell"/>
</dbReference>
<sequence length="489" mass="52900">MLLYDDLCNKLETALKFRRGTLPVILANIPWTYHAPQGSSAPPSPLPRPTSTTASPIPGQNGATVGHDGVARASAAAPDPSGLRSQRLVDRRMSGSNALRTGAPSAPLSSPRDATTAASTRCGRACNKEPWFLLEEALRPAGARPPANESHRNAVLRRHSSMSAAAAPLSLPPTRTHAINAYLHQKEQREGKRVDFLRVDTEMQEELDRTVWGRTFSGGVSGAIAMGINVGAFMWLRTIMSYQQMHGTPLPQVVRTLYREGGVRRFYQGFTAALVHGPASRFGDTAANAGALALLDRQAETRNLPIVLKTAAGSVASAVWRIFLMPLDTLIVCQQVQGYPGWSGLLRKLKRVGPSVLFQGAGASFSANVVGHFPWFAVYNLCETHLPEPGGMKTRVLRNAFMGFAASVASDVLSNSLTVIKVCKQASVELLTYRQTTEQILAVDGVRGLLGRGLGLRLMANGFQGMTFGVVWKFLDDCIFRGQCRELLL</sequence>
<dbReference type="InterPro" id="IPR018108">
    <property type="entry name" value="MCP_transmembrane"/>
</dbReference>
<evidence type="ECO:0000256" key="3">
    <source>
        <dbReference type="ARBA" id="ARBA00023136"/>
    </source>
</evidence>
<comment type="similarity">
    <text evidence="5">Belongs to the mitochondrial carrier (TC 2.A.29) family.</text>
</comment>
<dbReference type="AlphaFoldDB" id="A0A4D9CSX6"/>
<feature type="repeat" description="Solcar" evidence="4">
    <location>
        <begin position="304"/>
        <end position="385"/>
    </location>
</feature>
<organism evidence="7 8">
    <name type="scientific">Nannochloropsis salina CCMP1776</name>
    <dbReference type="NCBI Taxonomy" id="1027361"/>
    <lineage>
        <taxon>Eukaryota</taxon>
        <taxon>Sar</taxon>
        <taxon>Stramenopiles</taxon>
        <taxon>Ochrophyta</taxon>
        <taxon>Eustigmatophyceae</taxon>
        <taxon>Eustigmatales</taxon>
        <taxon>Monodopsidaceae</taxon>
        <taxon>Microchloropsis</taxon>
        <taxon>Microchloropsis salina</taxon>
    </lineage>
</organism>
<feature type="region of interest" description="Disordered" evidence="6">
    <location>
        <begin position="93"/>
        <end position="121"/>
    </location>
</feature>
<protein>
    <recommendedName>
        <fullName evidence="9">Mitochondrial carrier protein</fullName>
    </recommendedName>
</protein>
<keyword evidence="5" id="KW-0813">Transport</keyword>
<accession>A0A4D9CSX6</accession>
<evidence type="ECO:0000256" key="2">
    <source>
        <dbReference type="ARBA" id="ARBA00022692"/>
    </source>
</evidence>
<evidence type="ECO:0000256" key="4">
    <source>
        <dbReference type="PROSITE-ProRule" id="PRU00282"/>
    </source>
</evidence>
<keyword evidence="8" id="KW-1185">Reference proteome</keyword>
<dbReference type="Pfam" id="PF00153">
    <property type="entry name" value="Mito_carr"/>
    <property type="match status" value="2"/>
</dbReference>
<dbReference type="Gene3D" id="1.50.40.10">
    <property type="entry name" value="Mitochondrial carrier domain"/>
    <property type="match status" value="1"/>
</dbReference>
<dbReference type="PANTHER" id="PTHR47567">
    <property type="entry name" value="MITOCHONDRIAL SUBSTRATE/SOLUTE CARRIER"/>
    <property type="match status" value="1"/>
</dbReference>
<dbReference type="Proteomes" id="UP000355283">
    <property type="component" value="Unassembled WGS sequence"/>
</dbReference>
<keyword evidence="2 4" id="KW-0812">Transmembrane</keyword>
<evidence type="ECO:0008006" key="9">
    <source>
        <dbReference type="Google" id="ProtNLM"/>
    </source>
</evidence>
<evidence type="ECO:0000256" key="1">
    <source>
        <dbReference type="ARBA" id="ARBA00004141"/>
    </source>
</evidence>
<dbReference type="PANTHER" id="PTHR47567:SF1">
    <property type="entry name" value="NAD-DEPENDENT EPIMERASE_DEHYDRATASE DOMAIN-CONTAINING PROTEIN"/>
    <property type="match status" value="1"/>
</dbReference>
<name>A0A4D9CSX6_9STRA</name>
<gene>
    <name evidence="7" type="ORF">NSK_006604</name>
</gene>
<reference evidence="7 8" key="1">
    <citation type="submission" date="2019-01" db="EMBL/GenBank/DDBJ databases">
        <title>Nuclear Genome Assembly of the Microalgal Biofuel strain Nannochloropsis salina CCMP1776.</title>
        <authorList>
            <person name="Hovde B."/>
        </authorList>
    </citation>
    <scope>NUCLEOTIDE SEQUENCE [LARGE SCALE GENOMIC DNA]</scope>
    <source>
        <strain evidence="7 8">CCMP1776</strain>
    </source>
</reference>